<accession>A0ABT9MPJ4</accession>
<sequence>MAAAQRKPRSDAGRNREILISTAREVFAELGVEASLDLVAKRAHLGNATLYRHFPTRESLILETFRLDLHRHMGVIDRASDGPSAWEGFLTWLRFCFHDQLTDIGLTQSLVMVGRGTDPEVDHLRQATLDGIGALIRRAKAEGRFRPDRWLEDVILFLNGHEQFVRTNGASTASARWLELTVDALAARPEIGDGVESPTVVAVRAAMAHRLRGEPIGDGDI</sequence>
<organism evidence="6 7">
    <name type="scientific">Catenuloplanes nepalensis</name>
    <dbReference type="NCBI Taxonomy" id="587533"/>
    <lineage>
        <taxon>Bacteria</taxon>
        <taxon>Bacillati</taxon>
        <taxon>Actinomycetota</taxon>
        <taxon>Actinomycetes</taxon>
        <taxon>Micromonosporales</taxon>
        <taxon>Micromonosporaceae</taxon>
        <taxon>Catenuloplanes</taxon>
    </lineage>
</organism>
<dbReference type="InterPro" id="IPR050109">
    <property type="entry name" value="HTH-type_TetR-like_transc_reg"/>
</dbReference>
<dbReference type="SUPFAM" id="SSF46689">
    <property type="entry name" value="Homeodomain-like"/>
    <property type="match status" value="1"/>
</dbReference>
<protein>
    <submittedName>
        <fullName evidence="6">AcrR family transcriptional regulator</fullName>
    </submittedName>
</protein>
<proteinExistence type="predicted"/>
<evidence type="ECO:0000313" key="6">
    <source>
        <dbReference type="EMBL" id="MDP9792981.1"/>
    </source>
</evidence>
<feature type="DNA-binding region" description="H-T-H motif" evidence="4">
    <location>
        <begin position="35"/>
        <end position="54"/>
    </location>
</feature>
<dbReference type="PROSITE" id="PS50977">
    <property type="entry name" value="HTH_TETR_2"/>
    <property type="match status" value="1"/>
</dbReference>
<dbReference type="InterPro" id="IPR036271">
    <property type="entry name" value="Tet_transcr_reg_TetR-rel_C_sf"/>
</dbReference>
<evidence type="ECO:0000256" key="2">
    <source>
        <dbReference type="ARBA" id="ARBA00023125"/>
    </source>
</evidence>
<dbReference type="PRINTS" id="PR00455">
    <property type="entry name" value="HTHTETR"/>
</dbReference>
<dbReference type="Gene3D" id="1.10.357.10">
    <property type="entry name" value="Tetracycline Repressor, domain 2"/>
    <property type="match status" value="1"/>
</dbReference>
<evidence type="ECO:0000256" key="4">
    <source>
        <dbReference type="PROSITE-ProRule" id="PRU00335"/>
    </source>
</evidence>
<dbReference type="Pfam" id="PF00440">
    <property type="entry name" value="TetR_N"/>
    <property type="match status" value="1"/>
</dbReference>
<dbReference type="InterPro" id="IPR049445">
    <property type="entry name" value="TetR_SbtR-like_C"/>
</dbReference>
<dbReference type="InterPro" id="IPR009057">
    <property type="entry name" value="Homeodomain-like_sf"/>
</dbReference>
<dbReference type="Proteomes" id="UP001240984">
    <property type="component" value="Unassembled WGS sequence"/>
</dbReference>
<name>A0ABT9MPJ4_9ACTN</name>
<keyword evidence="1" id="KW-0805">Transcription regulation</keyword>
<keyword evidence="7" id="KW-1185">Reference proteome</keyword>
<dbReference type="InterPro" id="IPR001647">
    <property type="entry name" value="HTH_TetR"/>
</dbReference>
<keyword evidence="2 4" id="KW-0238">DNA-binding</keyword>
<keyword evidence="3" id="KW-0804">Transcription</keyword>
<comment type="caution">
    <text evidence="6">The sequence shown here is derived from an EMBL/GenBank/DDBJ whole genome shotgun (WGS) entry which is preliminary data.</text>
</comment>
<reference evidence="6 7" key="1">
    <citation type="submission" date="2023-07" db="EMBL/GenBank/DDBJ databases">
        <title>Sequencing the genomes of 1000 actinobacteria strains.</title>
        <authorList>
            <person name="Klenk H.-P."/>
        </authorList>
    </citation>
    <scope>NUCLEOTIDE SEQUENCE [LARGE SCALE GENOMIC DNA]</scope>
    <source>
        <strain evidence="6 7">DSM 44710</strain>
    </source>
</reference>
<dbReference type="PANTHER" id="PTHR30055:SF234">
    <property type="entry name" value="HTH-TYPE TRANSCRIPTIONAL REGULATOR BETI"/>
    <property type="match status" value="1"/>
</dbReference>
<dbReference type="EMBL" id="JAUSRA010000001">
    <property type="protein sequence ID" value="MDP9792981.1"/>
    <property type="molecule type" value="Genomic_DNA"/>
</dbReference>
<dbReference type="PANTHER" id="PTHR30055">
    <property type="entry name" value="HTH-TYPE TRANSCRIPTIONAL REGULATOR RUTR"/>
    <property type="match status" value="1"/>
</dbReference>
<evidence type="ECO:0000259" key="5">
    <source>
        <dbReference type="PROSITE" id="PS50977"/>
    </source>
</evidence>
<gene>
    <name evidence="6" type="ORF">J2S43_001493</name>
</gene>
<dbReference type="RefSeq" id="WP_306827867.1">
    <property type="nucleotide sequence ID" value="NZ_JAUSRA010000001.1"/>
</dbReference>
<evidence type="ECO:0000256" key="1">
    <source>
        <dbReference type="ARBA" id="ARBA00023015"/>
    </source>
</evidence>
<evidence type="ECO:0000256" key="3">
    <source>
        <dbReference type="ARBA" id="ARBA00023163"/>
    </source>
</evidence>
<dbReference type="SUPFAM" id="SSF48498">
    <property type="entry name" value="Tetracyclin repressor-like, C-terminal domain"/>
    <property type="match status" value="1"/>
</dbReference>
<dbReference type="Pfam" id="PF21597">
    <property type="entry name" value="TetR_C_43"/>
    <property type="match status" value="1"/>
</dbReference>
<evidence type="ECO:0000313" key="7">
    <source>
        <dbReference type="Proteomes" id="UP001240984"/>
    </source>
</evidence>
<feature type="domain" description="HTH tetR-type" evidence="5">
    <location>
        <begin position="13"/>
        <end position="72"/>
    </location>
</feature>